<sequence>MNNQLIEKIILCNDGNFCEFTYSNPLLDKNVTKSLSKSFVKLLNISKDNINENNNLRHTVLENIRKVCKIEPEGHVKVNEDVTEILTNFYEQQIGNINYTQALDVNKQLDAFLIRKWKETNLNTSFKSNVNPEVAQALLNLDEKIDFKSTLIGDIIHWNQHDRKYLKVLKDIWNRNKIDEANCDKNSRFDDTSIKIKSEIERWLLEILYNVLEDNSFNVDDLILSNSNYSTLIKYCSVSAGCFQMCIGILNCIFIKTNLQLSVQKLICSFVTNVKLACKVTISILYPTHLNHIVTLLDINLDELPLTLRQNYVQNTRKYLKILNDESETDLIMLLSHFPHWYSFYFN</sequence>
<proteinExistence type="predicted"/>
<organism evidence="1 2">
    <name type="scientific">Brenthis ino</name>
    <name type="common">lesser marbled fritillary</name>
    <dbReference type="NCBI Taxonomy" id="405034"/>
    <lineage>
        <taxon>Eukaryota</taxon>
        <taxon>Metazoa</taxon>
        <taxon>Ecdysozoa</taxon>
        <taxon>Arthropoda</taxon>
        <taxon>Hexapoda</taxon>
        <taxon>Insecta</taxon>
        <taxon>Pterygota</taxon>
        <taxon>Neoptera</taxon>
        <taxon>Endopterygota</taxon>
        <taxon>Lepidoptera</taxon>
        <taxon>Glossata</taxon>
        <taxon>Ditrysia</taxon>
        <taxon>Papilionoidea</taxon>
        <taxon>Nymphalidae</taxon>
        <taxon>Heliconiinae</taxon>
        <taxon>Argynnini</taxon>
        <taxon>Brenthis</taxon>
    </lineage>
</organism>
<evidence type="ECO:0000313" key="2">
    <source>
        <dbReference type="Proteomes" id="UP000838878"/>
    </source>
</evidence>
<dbReference type="AlphaFoldDB" id="A0A8J9YC98"/>
<dbReference type="EMBL" id="OV170222">
    <property type="protein sequence ID" value="CAH0721170.1"/>
    <property type="molecule type" value="Genomic_DNA"/>
</dbReference>
<reference evidence="1" key="1">
    <citation type="submission" date="2021-12" db="EMBL/GenBank/DDBJ databases">
        <authorList>
            <person name="Martin H S."/>
        </authorList>
    </citation>
    <scope>NUCLEOTIDE SEQUENCE</scope>
</reference>
<gene>
    <name evidence="1" type="ORF">BINO364_LOCUS7303</name>
</gene>
<dbReference type="Proteomes" id="UP000838878">
    <property type="component" value="Chromosome 2"/>
</dbReference>
<protein>
    <submittedName>
        <fullName evidence="1">Uncharacterized protein</fullName>
    </submittedName>
</protein>
<feature type="non-terminal residue" evidence="1">
    <location>
        <position position="347"/>
    </location>
</feature>
<dbReference type="OrthoDB" id="7449785at2759"/>
<name>A0A8J9YC98_9NEOP</name>
<evidence type="ECO:0000313" key="1">
    <source>
        <dbReference type="EMBL" id="CAH0721170.1"/>
    </source>
</evidence>
<accession>A0A8J9YC98</accession>
<keyword evidence="2" id="KW-1185">Reference proteome</keyword>